<feature type="domain" description="CNA-B" evidence="3">
    <location>
        <begin position="232"/>
        <end position="318"/>
    </location>
</feature>
<name>A0A8B3RJD5_BIFAN</name>
<evidence type="ECO:0000256" key="1">
    <source>
        <dbReference type="SAM" id="MobiDB-lite"/>
    </source>
</evidence>
<evidence type="ECO:0000259" key="3">
    <source>
        <dbReference type="Pfam" id="PF05738"/>
    </source>
</evidence>
<dbReference type="Proteomes" id="UP000293613">
    <property type="component" value="Unassembled WGS sequence"/>
</dbReference>
<accession>A0A8B3RJD5</accession>
<feature type="region of interest" description="Disordered" evidence="1">
    <location>
        <begin position="315"/>
        <end position="348"/>
    </location>
</feature>
<dbReference type="AlphaFoldDB" id="A0A8B3RJD5"/>
<evidence type="ECO:0000313" key="4">
    <source>
        <dbReference type="EMBL" id="RYM96723.1"/>
    </source>
</evidence>
<feature type="compositionally biased region" description="Low complexity" evidence="1">
    <location>
        <begin position="328"/>
        <end position="345"/>
    </location>
</feature>
<sequence length="385" mass="40994">MNIMQRSKRAGLIGTVCAVLAGLGLSGIIGASVPAAQAEETGSITVNFVVDKTDNKGNVVKDEAGENVKTAVAGATFKLYQIGEWNGAEGRYDPIGAFKDGVFNQIGVAGNDGGTITITQIMGATSSQLRGLAKTLHNYIQQTNGTGGNIEELKSGVTDANGTLKFDGLGRGLYLVDSPIHKVETTTAQGKKVTTSYEASYSLVALPDVNGDDPMNVTIHPKKNPATGLNPIHVKKVWKNDDPNTRPKSVTVSLWMEGQDKRLDFAVLSAENNWTHVFDNLPVGDRYFVVEDNVPDGYHVFIDEDIINPETADFTITNSKPEKPTKPEQPTTPTTPTTPTSQVTPGKPARTGADIAVVAIMAAAAIGIAVVLILEVRKARAREKK</sequence>
<dbReference type="SUPFAM" id="SSF49478">
    <property type="entry name" value="Cna protein B-type domain"/>
    <property type="match status" value="1"/>
</dbReference>
<protein>
    <submittedName>
        <fullName evidence="4">Collagen adhesin</fullName>
    </submittedName>
</protein>
<keyword evidence="2" id="KW-1133">Transmembrane helix</keyword>
<dbReference type="InterPro" id="IPR013783">
    <property type="entry name" value="Ig-like_fold"/>
</dbReference>
<organism evidence="4 5">
    <name type="scientific">Bifidobacterium animalis subsp. lactis</name>
    <name type="common">Bifidobacterium lactis</name>
    <dbReference type="NCBI Taxonomy" id="302911"/>
    <lineage>
        <taxon>Bacteria</taxon>
        <taxon>Bacillati</taxon>
        <taxon>Actinomycetota</taxon>
        <taxon>Actinomycetes</taxon>
        <taxon>Bifidobacteriales</taxon>
        <taxon>Bifidobacteriaceae</taxon>
        <taxon>Bifidobacterium</taxon>
    </lineage>
</organism>
<keyword evidence="2" id="KW-0812">Transmembrane</keyword>
<gene>
    <name evidence="4" type="ORF">PG2011B_0205</name>
</gene>
<dbReference type="Gene3D" id="2.60.40.1140">
    <property type="entry name" value="Collagen-binding surface protein Cna, B-type domain"/>
    <property type="match status" value="1"/>
</dbReference>
<feature type="transmembrane region" description="Helical" evidence="2">
    <location>
        <begin position="355"/>
        <end position="376"/>
    </location>
</feature>
<dbReference type="InterPro" id="IPR008454">
    <property type="entry name" value="Collagen-bd_Cna-like_B-typ_dom"/>
</dbReference>
<dbReference type="RefSeq" id="WP_130077140.1">
    <property type="nucleotide sequence ID" value="NZ_RSCO01000011.1"/>
</dbReference>
<dbReference type="Pfam" id="PF05738">
    <property type="entry name" value="Cna_B"/>
    <property type="match status" value="1"/>
</dbReference>
<evidence type="ECO:0000256" key="2">
    <source>
        <dbReference type="SAM" id="Phobius"/>
    </source>
</evidence>
<dbReference type="Gene3D" id="2.60.40.10">
    <property type="entry name" value="Immunoglobulins"/>
    <property type="match status" value="1"/>
</dbReference>
<keyword evidence="2" id="KW-0472">Membrane</keyword>
<proteinExistence type="predicted"/>
<dbReference type="GO" id="GO:0005975">
    <property type="term" value="P:carbohydrate metabolic process"/>
    <property type="evidence" value="ECO:0007669"/>
    <property type="project" value="UniProtKB-ARBA"/>
</dbReference>
<reference evidence="4 5" key="1">
    <citation type="journal article" date="2019" name="Appl. Environ. Microbiol.">
        <title>Dissecting the evolutionary development of the Bifidobacterium animalis species through comparative genomics analyses.</title>
        <authorList>
            <person name="Lugli G.A."/>
            <person name="Mancino W."/>
            <person name="Milani C."/>
            <person name="Duranti S."/>
            <person name="Mancabelli L."/>
            <person name="Napoli S."/>
            <person name="Mangifesta M."/>
            <person name="Viappiani A."/>
            <person name="Anzalone R."/>
            <person name="Longhi G."/>
            <person name="van Sinderen D."/>
            <person name="Ventura M."/>
            <person name="Turroni F."/>
        </authorList>
    </citation>
    <scope>NUCLEOTIDE SEQUENCE [LARGE SCALE GENOMIC DNA]</scope>
    <source>
        <strain evidence="4 5">2011B</strain>
    </source>
</reference>
<keyword evidence="4" id="KW-0176">Collagen</keyword>
<comment type="caution">
    <text evidence="4">The sequence shown here is derived from an EMBL/GenBank/DDBJ whole genome shotgun (WGS) entry which is preliminary data.</text>
</comment>
<dbReference type="EMBL" id="RSCO01000011">
    <property type="protein sequence ID" value="RYM96723.1"/>
    <property type="molecule type" value="Genomic_DNA"/>
</dbReference>
<dbReference type="CDD" id="cd00222">
    <property type="entry name" value="CollagenBindB"/>
    <property type="match status" value="1"/>
</dbReference>
<evidence type="ECO:0000313" key="5">
    <source>
        <dbReference type="Proteomes" id="UP000293613"/>
    </source>
</evidence>